<evidence type="ECO:0000313" key="1">
    <source>
        <dbReference type="EMBL" id="BDU78462.1"/>
    </source>
</evidence>
<sequence length="215" mass="24023">MLHPHVPDSVRGFTKHLFATFLGLLMALGLESCAEHGRERRMTRAFLERVHAELVRNLETDREMAVSMQACQTADEEALRQVQAALDARKRGLPPPRITAKSRRRDVIFSTSAWSAAKASGMLRNVPPALLQELASVYDALELCQELDRRHLSAGPMDTLWARFSDDWNTLPDAELEGLLRGIAYTRGVSANWKRAFEGFAPDLEKAARSVEAAL</sequence>
<accession>A0AA48GVN1</accession>
<evidence type="ECO:0000313" key="2">
    <source>
        <dbReference type="Proteomes" id="UP001228113"/>
    </source>
</evidence>
<dbReference type="Proteomes" id="UP001228113">
    <property type="component" value="Chromosome"/>
</dbReference>
<dbReference type="AlphaFoldDB" id="A0AA48GVN1"/>
<keyword evidence="2" id="KW-1185">Reference proteome</keyword>
<organism evidence="1 2">
    <name type="scientific">Mesoterricola sediminis</name>
    <dbReference type="NCBI Taxonomy" id="2927980"/>
    <lineage>
        <taxon>Bacteria</taxon>
        <taxon>Pseudomonadati</taxon>
        <taxon>Acidobacteriota</taxon>
        <taxon>Holophagae</taxon>
        <taxon>Holophagales</taxon>
        <taxon>Holophagaceae</taxon>
        <taxon>Mesoterricola</taxon>
    </lineage>
</organism>
<gene>
    <name evidence="1" type="ORF">METESE_34200</name>
</gene>
<name>A0AA48GVN1_9BACT</name>
<dbReference type="EMBL" id="AP027081">
    <property type="protein sequence ID" value="BDU78462.1"/>
    <property type="molecule type" value="Genomic_DNA"/>
</dbReference>
<protein>
    <submittedName>
        <fullName evidence="1">Uncharacterized protein</fullName>
    </submittedName>
</protein>
<dbReference type="RefSeq" id="WP_243329045.1">
    <property type="nucleotide sequence ID" value="NZ_AP027081.1"/>
</dbReference>
<dbReference type="KEGG" id="msea:METESE_34200"/>
<proteinExistence type="predicted"/>
<reference evidence="1" key="1">
    <citation type="journal article" date="2023" name="Int. J. Syst. Evol. Microbiol.">
        <title>Mesoterricola silvestris gen. nov., sp. nov., Mesoterricola sediminis sp. nov., Geothrix oryzae sp. nov., Geothrix edaphica sp. nov., Geothrix rubra sp. nov., and Geothrix limicola sp. nov., six novel members of Acidobacteriota isolated from soils.</title>
        <authorList>
            <person name="Itoh H."/>
            <person name="Sugisawa Y."/>
            <person name="Mise K."/>
            <person name="Xu Z."/>
            <person name="Kuniyasu M."/>
            <person name="Ushijima N."/>
            <person name="Kawano K."/>
            <person name="Kobayashi E."/>
            <person name="Shiratori Y."/>
            <person name="Masuda Y."/>
            <person name="Senoo K."/>
        </authorList>
    </citation>
    <scope>NUCLEOTIDE SEQUENCE</scope>
    <source>
        <strain evidence="1">W786</strain>
    </source>
</reference>